<sequence>MKLQGENILMDKKEFLTNCLFTGIACQLLAQMTNRELSDWMEYLSNKADEQFNQMSPKQRKGMIKSYVQASQGKFDENGLPIETCSACGSERVYFDTVFGFFECESCNRVWASDEDDPDYRELIEDQQSLGVQ</sequence>
<evidence type="ECO:0000313" key="1">
    <source>
        <dbReference type="EMBL" id="MCV3213035.1"/>
    </source>
</evidence>
<dbReference type="PROSITE" id="PS51257">
    <property type="entry name" value="PROKAR_LIPOPROTEIN"/>
    <property type="match status" value="1"/>
</dbReference>
<name>A0ABT3AVA5_9CYAN</name>
<dbReference type="EMBL" id="JAOWRF010000086">
    <property type="protein sequence ID" value="MCV3213035.1"/>
    <property type="molecule type" value="Genomic_DNA"/>
</dbReference>
<comment type="caution">
    <text evidence="1">The sequence shown here is derived from an EMBL/GenBank/DDBJ whole genome shotgun (WGS) entry which is preliminary data.</text>
</comment>
<proteinExistence type="predicted"/>
<keyword evidence="2" id="KW-1185">Reference proteome</keyword>
<accession>A0ABT3AVA5</accession>
<protein>
    <submittedName>
        <fullName evidence="1">Uncharacterized protein</fullName>
    </submittedName>
</protein>
<organism evidence="1 2">
    <name type="scientific">Plectonema radiosum NIES-515</name>
    <dbReference type="NCBI Taxonomy" id="2986073"/>
    <lineage>
        <taxon>Bacteria</taxon>
        <taxon>Bacillati</taxon>
        <taxon>Cyanobacteriota</taxon>
        <taxon>Cyanophyceae</taxon>
        <taxon>Oscillatoriophycideae</taxon>
        <taxon>Oscillatoriales</taxon>
        <taxon>Microcoleaceae</taxon>
        <taxon>Plectonema</taxon>
    </lineage>
</organism>
<dbReference type="Proteomes" id="UP001526143">
    <property type="component" value="Unassembled WGS sequence"/>
</dbReference>
<reference evidence="1 2" key="1">
    <citation type="submission" date="2022-10" db="EMBL/GenBank/DDBJ databases">
        <title>Identification of biosynthetic pathway for the production of the potent trypsin inhibitor radiosumin.</title>
        <authorList>
            <person name="Fewer D.P."/>
            <person name="Delbaje E."/>
            <person name="Ouyang X."/>
            <person name="Agostino P.D."/>
            <person name="Wahlsten M."/>
            <person name="Jokela J."/>
            <person name="Permi P."/>
            <person name="Haapaniemi E."/>
            <person name="Koistinen H."/>
        </authorList>
    </citation>
    <scope>NUCLEOTIDE SEQUENCE [LARGE SCALE GENOMIC DNA]</scope>
    <source>
        <strain evidence="1 2">NIES-515</strain>
    </source>
</reference>
<evidence type="ECO:0000313" key="2">
    <source>
        <dbReference type="Proteomes" id="UP001526143"/>
    </source>
</evidence>
<dbReference type="RefSeq" id="WP_263744542.1">
    <property type="nucleotide sequence ID" value="NZ_JAOWRF010000086.1"/>
</dbReference>
<gene>
    <name evidence="1" type="ORF">OGM63_05750</name>
</gene>